<feature type="compositionally biased region" description="Polar residues" evidence="4">
    <location>
        <begin position="1582"/>
        <end position="1607"/>
    </location>
</feature>
<feature type="compositionally biased region" description="Polar residues" evidence="4">
    <location>
        <begin position="440"/>
        <end position="464"/>
    </location>
</feature>
<dbReference type="Pfam" id="PF01504">
    <property type="entry name" value="PIP5K"/>
    <property type="match status" value="1"/>
</dbReference>
<evidence type="ECO:0000256" key="3">
    <source>
        <dbReference type="PROSITE-ProRule" id="PRU00781"/>
    </source>
</evidence>
<feature type="domain" description="PIPK" evidence="5">
    <location>
        <begin position="1816"/>
        <end position="2163"/>
    </location>
</feature>
<evidence type="ECO:0000256" key="2">
    <source>
        <dbReference type="ARBA" id="ARBA00022840"/>
    </source>
</evidence>
<dbReference type="STRING" id="401625.A0A0P1BST1"/>
<feature type="compositionally biased region" description="Acidic residues" evidence="4">
    <location>
        <begin position="1052"/>
        <end position="1062"/>
    </location>
</feature>
<evidence type="ECO:0000259" key="5">
    <source>
        <dbReference type="PROSITE" id="PS51455"/>
    </source>
</evidence>
<feature type="compositionally biased region" description="Polar residues" evidence="4">
    <location>
        <begin position="234"/>
        <end position="268"/>
    </location>
</feature>
<dbReference type="GO" id="GO:0005524">
    <property type="term" value="F:ATP binding"/>
    <property type="evidence" value="ECO:0007669"/>
    <property type="project" value="UniProtKB-UniRule"/>
</dbReference>
<feature type="compositionally biased region" description="Low complexity" evidence="4">
    <location>
        <begin position="1738"/>
        <end position="1747"/>
    </location>
</feature>
<keyword evidence="2 3" id="KW-0067">ATP-binding</keyword>
<dbReference type="SMART" id="SM00330">
    <property type="entry name" value="PIPKc"/>
    <property type="match status" value="1"/>
</dbReference>
<feature type="compositionally biased region" description="Basic and acidic residues" evidence="4">
    <location>
        <begin position="188"/>
        <end position="210"/>
    </location>
</feature>
<feature type="region of interest" description="Disordered" evidence="4">
    <location>
        <begin position="493"/>
        <end position="544"/>
    </location>
</feature>
<evidence type="ECO:0000256" key="4">
    <source>
        <dbReference type="SAM" id="MobiDB-lite"/>
    </source>
</evidence>
<keyword evidence="7" id="KW-1185">Reference proteome</keyword>
<feature type="region of interest" description="Disordered" evidence="4">
    <location>
        <begin position="1574"/>
        <end position="1614"/>
    </location>
</feature>
<feature type="region of interest" description="Disordered" evidence="4">
    <location>
        <begin position="1803"/>
        <end position="1837"/>
    </location>
</feature>
<feature type="region of interest" description="Disordered" evidence="4">
    <location>
        <begin position="1"/>
        <end position="171"/>
    </location>
</feature>
<dbReference type="InterPro" id="IPR044769">
    <property type="entry name" value="PIKfyve_PIPKc"/>
</dbReference>
<feature type="compositionally biased region" description="Low complexity" evidence="4">
    <location>
        <begin position="33"/>
        <end position="59"/>
    </location>
</feature>
<feature type="region of interest" description="Disordered" evidence="4">
    <location>
        <begin position="936"/>
        <end position="980"/>
    </location>
</feature>
<dbReference type="EMBL" id="CCYA01000277">
    <property type="protein sequence ID" value="CEH19087.1"/>
    <property type="molecule type" value="Genomic_DNA"/>
</dbReference>
<dbReference type="GO" id="GO:0010008">
    <property type="term" value="C:endosome membrane"/>
    <property type="evidence" value="ECO:0007669"/>
    <property type="project" value="TreeGrafter"/>
</dbReference>
<dbReference type="OrthoDB" id="158357at2759"/>
<feature type="compositionally biased region" description="Polar residues" evidence="4">
    <location>
        <begin position="507"/>
        <end position="516"/>
    </location>
</feature>
<dbReference type="Proteomes" id="UP000054845">
    <property type="component" value="Unassembled WGS sequence"/>
</dbReference>
<accession>A0A0P1BST1</accession>
<feature type="region of interest" description="Disordered" evidence="4">
    <location>
        <begin position="566"/>
        <end position="604"/>
    </location>
</feature>
<evidence type="ECO:0000256" key="1">
    <source>
        <dbReference type="ARBA" id="ARBA00022741"/>
    </source>
</evidence>
<feature type="region of interest" description="Disordered" evidence="4">
    <location>
        <begin position="1051"/>
        <end position="1102"/>
    </location>
</feature>
<feature type="compositionally biased region" description="Low complexity" evidence="4">
    <location>
        <begin position="2166"/>
        <end position="2178"/>
    </location>
</feature>
<dbReference type="PROSITE" id="PS51455">
    <property type="entry name" value="PIPK"/>
    <property type="match status" value="1"/>
</dbReference>
<evidence type="ECO:0000313" key="6">
    <source>
        <dbReference type="EMBL" id="CEH19087.1"/>
    </source>
</evidence>
<feature type="compositionally biased region" description="Low complexity" evidence="4">
    <location>
        <begin position="591"/>
        <end position="600"/>
    </location>
</feature>
<feature type="compositionally biased region" description="Low complexity" evidence="4">
    <location>
        <begin position="110"/>
        <end position="126"/>
    </location>
</feature>
<proteinExistence type="predicted"/>
<dbReference type="GO" id="GO:0046854">
    <property type="term" value="P:phosphatidylinositol phosphate biosynthetic process"/>
    <property type="evidence" value="ECO:0007669"/>
    <property type="project" value="TreeGrafter"/>
</dbReference>
<feature type="region of interest" description="Disordered" evidence="4">
    <location>
        <begin position="440"/>
        <end position="474"/>
    </location>
</feature>
<feature type="region of interest" description="Disordered" evidence="4">
    <location>
        <begin position="764"/>
        <end position="824"/>
    </location>
</feature>
<reference evidence="6 7" key="1">
    <citation type="submission" date="2014-09" db="EMBL/GenBank/DDBJ databases">
        <authorList>
            <person name="Magalhaes I.L.F."/>
            <person name="Oliveira U."/>
            <person name="Santos F.R."/>
            <person name="Vidigal T.H.D.A."/>
            <person name="Brescovit A.D."/>
            <person name="Santos A.J."/>
        </authorList>
    </citation>
    <scope>NUCLEOTIDE SEQUENCE [LARGE SCALE GENOMIC DNA]</scope>
</reference>
<dbReference type="GO" id="GO:0000329">
    <property type="term" value="C:fungal-type vacuole membrane"/>
    <property type="evidence" value="ECO:0007669"/>
    <property type="project" value="TreeGrafter"/>
</dbReference>
<dbReference type="PANTHER" id="PTHR45748">
    <property type="entry name" value="1-PHOSPHATIDYLINOSITOL 3-PHOSPHATE 5-KINASE-RELATED"/>
    <property type="match status" value="1"/>
</dbReference>
<dbReference type="InterPro" id="IPR027483">
    <property type="entry name" value="PInositol-4-P-4/5-kinase_C_sf"/>
</dbReference>
<keyword evidence="1 3" id="KW-0547">Nucleotide-binding</keyword>
<dbReference type="Gene3D" id="3.30.800.10">
    <property type="entry name" value="Phosphatidylinositol Phosphate Kinase II Beta"/>
    <property type="match status" value="1"/>
</dbReference>
<evidence type="ECO:0000313" key="7">
    <source>
        <dbReference type="Proteomes" id="UP000054845"/>
    </source>
</evidence>
<feature type="region of interest" description="Disordered" evidence="4">
    <location>
        <begin position="849"/>
        <end position="918"/>
    </location>
</feature>
<dbReference type="Gene3D" id="3.30.810.10">
    <property type="entry name" value="2-Layer Sandwich"/>
    <property type="match status" value="1"/>
</dbReference>
<dbReference type="InterPro" id="IPR027484">
    <property type="entry name" value="PInositol-4-P-5-kinase_N"/>
</dbReference>
<dbReference type="InterPro" id="IPR002498">
    <property type="entry name" value="PInositol-4-P-4/5-kinase_core"/>
</dbReference>
<feature type="region of interest" description="Disordered" evidence="4">
    <location>
        <begin position="2166"/>
        <end position="2189"/>
    </location>
</feature>
<sequence>MSPTMPSRKPASGAAASTPRPVSATKLSEARVSSPTTPSNPRSSAVMSDSLDSPSTPTPAKRLGSSSKASQAVAPISSGLTREENQNDTATDTEAEADLADADSNTISTSPSASVSARSVASSSRPRPIELSLPTRRRLIRKPLPSLPGAGDEDGNDGASGSSSQKNGAVIPSLPGVRALEWTPSSLPEHEIQDDGAKELHSRHDQHETGRGPGLDAQSAEHLDLFVSHFISGSQLHSGPSASPETKTATLKASTSRSEASETLSSGTVKEFPSTGTGAGDELDAEMGLAMARAVKEACVTLSAPDSLEALQRTAAMKWRAEASIRNSMNQEGNIQAQASSRWARLGWAGLIGVGAGNVNATGMTSTRVTSNSSAYNPSSITSEALNEQFLASLRLCRDEASGSDGEARLRKRDVAVRMLANAAWLVRMYAAGPAIQSETGLPTSSMDSVATQSTPGVASSSTKDTAKKAGGPALLRGPTVAVAKTTVSLDTGSSLEGLDKAHQSFPPATNPSECTNVAAEGSLLQPPSRPSSTAPASTSKAREHLASLSAAAGAAMAAAAREADATATSRIPSEGASRRPSMTSLSSQISTSSKASAAAAEREEAARIETEAIEKANKAWLEHVGTKCDQAARACVAQIGVRIQVVPRNIRRRTGTITASKTLGFPSLWPLSASSDPDKKEENLQLVEWQPNSFDGEHLLGSPSHSLSLSKTAVDPHLTRVGGTFVLSVEDEAEGSVARRALEVLVYVGLCMLLESAFLTAIGAPRPQPEPTRTDADTRDSSGKVVQRARARSDASVALKKEAPTLPEASETTSNNKTPRKWGRGLWGVGGAVSAALRAPISGRASIDETPTRHVRKASSGKFERSSTMDVHVGESAPGARRASITSESVGLPRSKTKDERRISGSQASRATRASLDLANPFRTGRLGRIISSSLSRQSDLSDEAEQAEAEVAKDEGTTSPDPTRPKIPSVPDKESTLKARGDARSLVALAPAPLSASPEVAALWAREERDRSMGDQSFVEAFHSAQRLAFLVEGNAVLLAFAAGDGATDAVDEEDVEELNDPSTPTPNAPLSVATPNSARNVSGASLPPTPSTAASASAKDVKSIPGQDVIVARGEVRFYARAGRSKDVPLGQLIEEMCAKVNEEEAKVRHSAASNKAAAVESAPRVASQAIHYIHGDHRISVVASLLPSGLISTQHKEIDHAQGDSSEDQDVAVVAAALHTNNDAARAAVAAAESAVLCAEMEGNLIDAQGLSIVAEKNKLWMWNVETGTGEQSKATIVPKGVYLMSFAKYLEALLYHPALKKSTAHDADAGDGYDLVRAFRMGRALVKICTQPIALYDLAIEGPRIYSSAHTRGQESKVSPSKQSAAIVKQTRLEIQRFFSSVKARISQLETIFVARELDEMGKTIKPASVSKSFTGVSMDLESLSERSVNEELAGPLQLLASLGETFTNREFELYDALKETDPNVINDIRKAFNDRAKSAKNRLAAWTTKHLTKAELKQLGPLDFELPEYAKPGVHSFPGSKHLIREDEPLSIVAFSLSSRDYKGEMGAAVPQQPAPEHNQRVLNWRTSVVPGGGSQISSNSGVPSVAGSTSTDASRRSAGSSALDPDVDEDFHQAEPVRVHMKRKRRGREASILSLTLRRVGSSISAHSDSQATTPTAEHVPVLDQASGIDKAVRTDALEDDADASFSGLSLDVDLATSGVSPLSPHAFDKVQSTPPASVMRKGANPRAYDGSIASSSSVGGNSTFRAHVTQLSVRPNSLASIFSRDTAELTELAGNDPDVSSTSFGSSWGVGSLRAGKQETSAAGPTGSRISFHSLAPPTPSTEVPPELSTSLATGAGEVALSATPRSTSHTHNQAESPHVKHNLFHGNTKVSCVSWFAQDFATLRRKWGIVDNDFAESLARCASWNASGGKSKSAFFKTKDERFVAKQLLTVWSVDEKEAFLEFAPAYLRYMMNAAVNDCPTLLVKIAGVYSLKVKQVGGETRLKMNIMVLENLWTGKETARFDLKGIRDRRVKPGAAPLEEGDGPPVLWDAEWVDLYHAPYVAEEQKAVFMRAVSNDLHFLQQTQIMDYSLLLGVTEPSPNSASADDAGAAEHAPRRPVLQARIVDIIGAWTLAKSLESSGKRALKGGGNKDAVTIRPPPEYAARFARAMDSYFLGAPQRTPTPAPTTRKYASSHLPMVL</sequence>
<keyword evidence="3" id="KW-0808">Transferase</keyword>
<name>A0A0P1BST1_9BASI</name>
<feature type="region of interest" description="Disordered" evidence="4">
    <location>
        <begin position="188"/>
        <end position="216"/>
    </location>
</feature>
<dbReference type="CDD" id="cd17300">
    <property type="entry name" value="PIPKc_PIKfyve"/>
    <property type="match status" value="1"/>
</dbReference>
<feature type="compositionally biased region" description="Acidic residues" evidence="4">
    <location>
        <begin position="91"/>
        <end position="101"/>
    </location>
</feature>
<feature type="compositionally biased region" description="Polar residues" evidence="4">
    <location>
        <begin position="1806"/>
        <end position="1819"/>
    </location>
</feature>
<feature type="region of interest" description="Disordered" evidence="4">
    <location>
        <begin position="1713"/>
        <end position="1747"/>
    </location>
</feature>
<feature type="compositionally biased region" description="Low complexity" evidence="4">
    <location>
        <begin position="531"/>
        <end position="540"/>
    </location>
</feature>
<keyword evidence="3 6" id="KW-0418">Kinase</keyword>
<dbReference type="SUPFAM" id="SSF56104">
    <property type="entry name" value="SAICAR synthase-like"/>
    <property type="match status" value="1"/>
</dbReference>
<organism evidence="6 7">
    <name type="scientific">Ceraceosorus bombacis</name>
    <dbReference type="NCBI Taxonomy" id="401625"/>
    <lineage>
        <taxon>Eukaryota</taxon>
        <taxon>Fungi</taxon>
        <taxon>Dikarya</taxon>
        <taxon>Basidiomycota</taxon>
        <taxon>Ustilaginomycotina</taxon>
        <taxon>Exobasidiomycetes</taxon>
        <taxon>Ceraceosorales</taxon>
        <taxon>Ceraceosoraceae</taxon>
        <taxon>Ceraceosorus</taxon>
    </lineage>
</organism>
<feature type="compositionally biased region" description="Low complexity" evidence="4">
    <location>
        <begin position="1085"/>
        <end position="1101"/>
    </location>
</feature>
<protein>
    <submittedName>
        <fullName evidence="6">Phosphatidylinositol-4-phosphate 5-kinase and related FYVE finger-containing proteins</fullName>
    </submittedName>
</protein>
<dbReference type="GO" id="GO:0000285">
    <property type="term" value="F:1-phosphatidylinositol-3-phosphate 5-kinase activity"/>
    <property type="evidence" value="ECO:0007669"/>
    <property type="project" value="InterPro"/>
</dbReference>
<feature type="compositionally biased region" description="Basic and acidic residues" evidence="4">
    <location>
        <begin position="773"/>
        <end position="783"/>
    </location>
</feature>
<dbReference type="PANTHER" id="PTHR45748:SF7">
    <property type="entry name" value="1-PHOSPHATIDYLINOSITOL 3-PHOSPHATE 5-KINASE-RELATED"/>
    <property type="match status" value="1"/>
</dbReference>
<feature type="compositionally biased region" description="Polar residues" evidence="4">
    <location>
        <begin position="581"/>
        <end position="590"/>
    </location>
</feature>
<feature type="region of interest" description="Disordered" evidence="4">
    <location>
        <begin position="234"/>
        <end position="281"/>
    </location>
</feature>